<dbReference type="Proteomes" id="UP000228900">
    <property type="component" value="Unassembled WGS sequence"/>
</dbReference>
<dbReference type="AlphaFoldDB" id="A0A2M6WQX8"/>
<gene>
    <name evidence="1" type="ORF">COT98_00645</name>
</gene>
<accession>A0A2M6WQX8</accession>
<evidence type="ECO:0008006" key="3">
    <source>
        <dbReference type="Google" id="ProtNLM"/>
    </source>
</evidence>
<protein>
    <recommendedName>
        <fullName evidence="3">Integrase catalytic domain-containing protein</fullName>
    </recommendedName>
</protein>
<sequence>MIRKYRIIKLKYKYIKVPLAQGDLVEIDIKFVPHKIKGKRYYQYTAIDCASRWRYLEAYENGDNESTLQFLAKLISVA</sequence>
<dbReference type="Gene3D" id="3.30.420.10">
    <property type="entry name" value="Ribonuclease H-like superfamily/Ribonuclease H"/>
    <property type="match status" value="1"/>
</dbReference>
<organism evidence="1 2">
    <name type="scientific">Candidatus Falkowbacteria bacterium CG10_big_fil_rev_8_21_14_0_10_39_9</name>
    <dbReference type="NCBI Taxonomy" id="1974566"/>
    <lineage>
        <taxon>Bacteria</taxon>
        <taxon>Candidatus Falkowiibacteriota</taxon>
    </lineage>
</organism>
<dbReference type="GO" id="GO:0003676">
    <property type="term" value="F:nucleic acid binding"/>
    <property type="evidence" value="ECO:0007669"/>
    <property type="project" value="InterPro"/>
</dbReference>
<dbReference type="InterPro" id="IPR036397">
    <property type="entry name" value="RNaseH_sf"/>
</dbReference>
<dbReference type="InterPro" id="IPR012337">
    <property type="entry name" value="RNaseH-like_sf"/>
</dbReference>
<evidence type="ECO:0000313" key="2">
    <source>
        <dbReference type="Proteomes" id="UP000228900"/>
    </source>
</evidence>
<dbReference type="SUPFAM" id="SSF53098">
    <property type="entry name" value="Ribonuclease H-like"/>
    <property type="match status" value="1"/>
</dbReference>
<dbReference type="EMBL" id="PFAQ01000013">
    <property type="protein sequence ID" value="PIT95209.1"/>
    <property type="molecule type" value="Genomic_DNA"/>
</dbReference>
<reference evidence="2" key="1">
    <citation type="submission" date="2017-09" db="EMBL/GenBank/DDBJ databases">
        <title>Depth-based differentiation of microbial function through sediment-hosted aquifers and enrichment of novel symbionts in the deep terrestrial subsurface.</title>
        <authorList>
            <person name="Probst A.J."/>
            <person name="Ladd B."/>
            <person name="Jarett J.K."/>
            <person name="Geller-Mcgrath D.E."/>
            <person name="Sieber C.M.K."/>
            <person name="Emerson J.B."/>
            <person name="Anantharaman K."/>
            <person name="Thomas B.C."/>
            <person name="Malmstrom R."/>
            <person name="Stieglmeier M."/>
            <person name="Klingl A."/>
            <person name="Woyke T."/>
            <person name="Ryan C.M."/>
            <person name="Banfield J.F."/>
        </authorList>
    </citation>
    <scope>NUCLEOTIDE SEQUENCE [LARGE SCALE GENOMIC DNA]</scope>
</reference>
<proteinExistence type="predicted"/>
<evidence type="ECO:0000313" key="1">
    <source>
        <dbReference type="EMBL" id="PIT95209.1"/>
    </source>
</evidence>
<comment type="caution">
    <text evidence="1">The sequence shown here is derived from an EMBL/GenBank/DDBJ whole genome shotgun (WGS) entry which is preliminary data.</text>
</comment>
<name>A0A2M6WQX8_9BACT</name>